<evidence type="ECO:0000313" key="7">
    <source>
        <dbReference type="Proteomes" id="UP000310334"/>
    </source>
</evidence>
<dbReference type="Gene3D" id="2.70.70.10">
    <property type="entry name" value="Glucose Permease (Domain IIA)"/>
    <property type="match status" value="1"/>
</dbReference>
<feature type="domain" description="Peptidoglycan hydrolase PcsB coiled-coil" evidence="5">
    <location>
        <begin position="106"/>
        <end position="179"/>
    </location>
</feature>
<dbReference type="Pfam" id="PF01551">
    <property type="entry name" value="Peptidase_M23"/>
    <property type="match status" value="1"/>
</dbReference>
<dbReference type="InterPro" id="IPR016047">
    <property type="entry name" value="M23ase_b-sheet_dom"/>
</dbReference>
<gene>
    <name evidence="6" type="ORF">E6W99_06345</name>
</gene>
<feature type="region of interest" description="Disordered" evidence="2">
    <location>
        <begin position="38"/>
        <end position="68"/>
    </location>
</feature>
<dbReference type="SUPFAM" id="SSF51261">
    <property type="entry name" value="Duplicated hybrid motif"/>
    <property type="match status" value="1"/>
</dbReference>
<evidence type="ECO:0000259" key="4">
    <source>
        <dbReference type="Pfam" id="PF01551"/>
    </source>
</evidence>
<evidence type="ECO:0000256" key="1">
    <source>
        <dbReference type="ARBA" id="ARBA00022729"/>
    </source>
</evidence>
<dbReference type="OrthoDB" id="9805070at2"/>
<evidence type="ECO:0000256" key="2">
    <source>
        <dbReference type="SAM" id="MobiDB-lite"/>
    </source>
</evidence>
<dbReference type="CDD" id="cd12797">
    <property type="entry name" value="M23_peptidase"/>
    <property type="match status" value="1"/>
</dbReference>
<dbReference type="InterPro" id="IPR011055">
    <property type="entry name" value="Dup_hybrid_motif"/>
</dbReference>
<evidence type="ECO:0000313" key="6">
    <source>
        <dbReference type="EMBL" id="THF81522.1"/>
    </source>
</evidence>
<feature type="domain" description="M23ase beta-sheet core" evidence="4">
    <location>
        <begin position="345"/>
        <end position="441"/>
    </location>
</feature>
<dbReference type="Gene3D" id="6.10.250.3150">
    <property type="match status" value="1"/>
</dbReference>
<dbReference type="AlphaFoldDB" id="A0A4S4C1J7"/>
<protein>
    <submittedName>
        <fullName evidence="6">Peptidase M23</fullName>
    </submittedName>
</protein>
<feature type="signal peptide" evidence="3">
    <location>
        <begin position="1"/>
        <end position="29"/>
    </location>
</feature>
<dbReference type="EMBL" id="SSNT01000004">
    <property type="protein sequence ID" value="THF81522.1"/>
    <property type="molecule type" value="Genomic_DNA"/>
</dbReference>
<evidence type="ECO:0000259" key="5">
    <source>
        <dbReference type="Pfam" id="PF24568"/>
    </source>
</evidence>
<dbReference type="Pfam" id="PF24568">
    <property type="entry name" value="CC_PcsB"/>
    <property type="match status" value="1"/>
</dbReference>
<keyword evidence="7" id="KW-1185">Reference proteome</keyword>
<organism evidence="6 7">
    <name type="scientific">Metabacillus sediminilitoris</name>
    <dbReference type="NCBI Taxonomy" id="2567941"/>
    <lineage>
        <taxon>Bacteria</taxon>
        <taxon>Bacillati</taxon>
        <taxon>Bacillota</taxon>
        <taxon>Bacilli</taxon>
        <taxon>Bacillales</taxon>
        <taxon>Bacillaceae</taxon>
        <taxon>Metabacillus</taxon>
    </lineage>
</organism>
<sequence>MKRKIAVFSLAAIMGTSSLLLPNANLAFAESLEEKKQDIEKKQSNVSSSMSEKESEISKLEKEEAQLDSEIESLDLQVAETKGKIREEEASIAETKKKIEELKVQIEEVKARIAERNKLLEDRARALQESGGMVSYLDVLLGSQDFGDLVARVSAVTTIVEADREILRAHEEDKKLLEKSEADLNSQLKKLEDSLSELEALQTQLNSQVNKKKELMKKVQVDHEEASHEMHELEDEAAFLAEQKKAIELEEKRQKAAAEAAAREAARAAEEAKKKAAAAAKSSANSSSTSSSKSSSDSSSSSNSSSSSSSQKPAVSSGSFTWPASGTFTSGYGYRIHPVTGGRKLHAGIDIANSTGTPIVASASGTVIRSEYSSSYGNVVYITHNIGGQVYTTLYAHMDSRLVSSGQSVSKGQQIGTLGTTGRSTGPHLHFEIHKGPFSGSSSSVNPLDYL</sequence>
<comment type="caution">
    <text evidence="6">The sequence shown here is derived from an EMBL/GenBank/DDBJ whole genome shotgun (WGS) entry which is preliminary data.</text>
</comment>
<keyword evidence="1 3" id="KW-0732">Signal</keyword>
<dbReference type="GO" id="GO:0004222">
    <property type="term" value="F:metalloendopeptidase activity"/>
    <property type="evidence" value="ECO:0007669"/>
    <property type="project" value="TreeGrafter"/>
</dbReference>
<dbReference type="InterPro" id="IPR050570">
    <property type="entry name" value="Cell_wall_metabolism_enzyme"/>
</dbReference>
<dbReference type="InterPro" id="IPR057309">
    <property type="entry name" value="PcsB_CC"/>
</dbReference>
<proteinExistence type="predicted"/>
<dbReference type="PANTHER" id="PTHR21666:SF270">
    <property type="entry name" value="MUREIN HYDROLASE ACTIVATOR ENVC"/>
    <property type="match status" value="1"/>
</dbReference>
<name>A0A4S4C1J7_9BACI</name>
<evidence type="ECO:0000256" key="3">
    <source>
        <dbReference type="SAM" id="SignalP"/>
    </source>
</evidence>
<dbReference type="Proteomes" id="UP000310334">
    <property type="component" value="Unassembled WGS sequence"/>
</dbReference>
<accession>A0A4S4C1J7</accession>
<dbReference type="PANTHER" id="PTHR21666">
    <property type="entry name" value="PEPTIDASE-RELATED"/>
    <property type="match status" value="1"/>
</dbReference>
<reference evidence="6 7" key="1">
    <citation type="submission" date="2019-04" db="EMBL/GenBank/DDBJ databases">
        <title>Bacillus sediminilitoris sp. nov., isolated from a tidal flat sediment on the East China Sea.</title>
        <authorList>
            <person name="Wei Y."/>
            <person name="Mao H."/>
            <person name="Fang J."/>
        </authorList>
    </citation>
    <scope>NUCLEOTIDE SEQUENCE [LARGE SCALE GENOMIC DNA]</scope>
    <source>
        <strain evidence="6 7">DSL-17</strain>
    </source>
</reference>
<dbReference type="RefSeq" id="WP_136352357.1">
    <property type="nucleotide sequence ID" value="NZ_SSNT01000004.1"/>
</dbReference>
<feature type="chain" id="PRO_5043927029" evidence="3">
    <location>
        <begin position="30"/>
        <end position="451"/>
    </location>
</feature>
<feature type="compositionally biased region" description="Basic and acidic residues" evidence="2">
    <location>
        <begin position="51"/>
        <end position="65"/>
    </location>
</feature>
<feature type="region of interest" description="Disordered" evidence="2">
    <location>
        <begin position="279"/>
        <end position="319"/>
    </location>
</feature>